<dbReference type="Proteomes" id="UP000469125">
    <property type="component" value="Unassembled WGS sequence"/>
</dbReference>
<protein>
    <submittedName>
        <fullName evidence="3">Uncharacterized protein</fullName>
    </submittedName>
</protein>
<evidence type="ECO:0000313" key="4">
    <source>
        <dbReference type="Proteomes" id="UP000469125"/>
    </source>
</evidence>
<comment type="caution">
    <text evidence="3">The sequence shown here is derived from an EMBL/GenBank/DDBJ whole genome shotgun (WGS) entry which is preliminary data.</text>
</comment>
<gene>
    <name evidence="3" type="ORF">GMD78_16800</name>
</gene>
<evidence type="ECO:0000256" key="2">
    <source>
        <dbReference type="SAM" id="Phobius"/>
    </source>
</evidence>
<dbReference type="AlphaFoldDB" id="A0A6N8FK50"/>
<keyword evidence="2" id="KW-0472">Membrane</keyword>
<proteinExistence type="predicted"/>
<feature type="compositionally biased region" description="Basic and acidic residues" evidence="1">
    <location>
        <begin position="79"/>
        <end position="97"/>
    </location>
</feature>
<keyword evidence="2" id="KW-0812">Transmembrane</keyword>
<dbReference type="RefSeq" id="WP_155670430.1">
    <property type="nucleotide sequence ID" value="NZ_WOCA01000016.1"/>
</dbReference>
<organism evidence="3 4">
    <name type="scientific">Ornithinibacillus caprae</name>
    <dbReference type="NCBI Taxonomy" id="2678566"/>
    <lineage>
        <taxon>Bacteria</taxon>
        <taxon>Bacillati</taxon>
        <taxon>Bacillota</taxon>
        <taxon>Bacilli</taxon>
        <taxon>Bacillales</taxon>
        <taxon>Bacillaceae</taxon>
        <taxon>Ornithinibacillus</taxon>
    </lineage>
</organism>
<keyword evidence="4" id="KW-1185">Reference proteome</keyword>
<feature type="transmembrane region" description="Helical" evidence="2">
    <location>
        <begin position="46"/>
        <end position="66"/>
    </location>
</feature>
<keyword evidence="2" id="KW-1133">Transmembrane helix</keyword>
<reference evidence="3 4" key="1">
    <citation type="submission" date="2019-11" db="EMBL/GenBank/DDBJ databases">
        <authorList>
            <person name="Li X."/>
        </authorList>
    </citation>
    <scope>NUCLEOTIDE SEQUENCE [LARGE SCALE GENOMIC DNA]</scope>
    <source>
        <strain evidence="3 4">L9</strain>
    </source>
</reference>
<evidence type="ECO:0000256" key="1">
    <source>
        <dbReference type="SAM" id="MobiDB-lite"/>
    </source>
</evidence>
<sequence>MDEQKFDELLHEMQESYERFPEFAENQSIMEQMKNEKRQPNWKKSFPTLVAVAGLIVFVIMALNFMDTDATIAGNSNSDNEKEVIEEEKGKQSELDNRAEDLETIKFKAEVEEYLEEAKEEFRKNLGVENVDNFQLVKHAEGIVQDIFQNNNELNHRWSDVKNMIDHYFITPQMQVEKLDNRNGNYVNYELLEIYYSLTSFLYSLQTTFVELLNEYQLDESMQEDIVRLQEQPENFNGPQEIAEIMHVVKEQGYLLEKDENQELIIVIDFNRLQNYLKEWDVSEAYISYFEVIKTVEKHVTGMRDPLHDNWRELDSVLLELEELYFTYIDEIDQPLKEEIINNSEYYLQVYLNGGFGGGDPIDEAEQEYRSFLENHTDSIYWSFVNKAVEEYEENDWRLSGNSMDPYGSLRILLSDRFKNSELDDIISLNRWPLHNNTNSTYSQYKKEKDGELLKDLSAFEVMSLFIYAYSRGDSETYYSLFAKDSEWSEMDQETVSDELYNQNYWFDVTQQASHVVTEQIDDNTVYIHFIESWNMEHIIDTLQMTKEDGLWKVNDISID</sequence>
<dbReference type="EMBL" id="WOCA01000016">
    <property type="protein sequence ID" value="MUK90032.1"/>
    <property type="molecule type" value="Genomic_DNA"/>
</dbReference>
<feature type="region of interest" description="Disordered" evidence="1">
    <location>
        <begin position="72"/>
        <end position="97"/>
    </location>
</feature>
<accession>A0A6N8FK50</accession>
<name>A0A6N8FK50_9BACI</name>
<evidence type="ECO:0000313" key="3">
    <source>
        <dbReference type="EMBL" id="MUK90032.1"/>
    </source>
</evidence>